<protein>
    <submittedName>
        <fullName evidence="3">Thermonuclease</fullName>
        <ecNumber evidence="3">3.1.31.1</ecNumber>
    </submittedName>
</protein>
<keyword evidence="3" id="KW-0378">Hydrolase</keyword>
<dbReference type="GO" id="GO:0003676">
    <property type="term" value="F:nucleic acid binding"/>
    <property type="evidence" value="ECO:0007669"/>
    <property type="project" value="InterPro"/>
</dbReference>
<dbReference type="OrthoDB" id="5241375at2"/>
<dbReference type="GO" id="GO:1990599">
    <property type="term" value="F:3' overhang single-stranded DNA endodeoxyribonuclease activity"/>
    <property type="evidence" value="ECO:0007669"/>
    <property type="project" value="UniProtKB-EC"/>
</dbReference>
<accession>A0A5J6ZBC3</accession>
<dbReference type="InterPro" id="IPR002071">
    <property type="entry name" value="Thermonucl_AS"/>
</dbReference>
<evidence type="ECO:0000256" key="1">
    <source>
        <dbReference type="SAM" id="MobiDB-lite"/>
    </source>
</evidence>
<dbReference type="SUPFAM" id="SSF50199">
    <property type="entry name" value="Staphylococcal nuclease"/>
    <property type="match status" value="1"/>
</dbReference>
<reference evidence="4" key="1">
    <citation type="submission" date="2019-10" db="EMBL/GenBank/DDBJ databases">
        <title>Complete genome sequence of Corynebacterium urogenitalis DSM 108747, isolated from the genital tract of a cow.</title>
        <authorList>
            <person name="Ruckert C."/>
            <person name="Ballas P."/>
            <person name="Wagener K."/>
            <person name="Drillich M."/>
            <person name="Kaempfer P."/>
            <person name="Busse H.-J."/>
            <person name="Ehling-Schulz M."/>
        </authorList>
    </citation>
    <scope>NUCLEOTIDE SEQUENCE [LARGE SCALE GENOMIC DNA]</scope>
    <source>
        <strain evidence="4">LMM 1652</strain>
    </source>
</reference>
<feature type="domain" description="TNase-like" evidence="2">
    <location>
        <begin position="33"/>
        <end position="166"/>
    </location>
</feature>
<dbReference type="RefSeq" id="WP_151903153.1">
    <property type="nucleotide sequence ID" value="NZ_CP045032.1"/>
</dbReference>
<dbReference type="PROSITE" id="PS01123">
    <property type="entry name" value="TNASE_1"/>
    <property type="match status" value="1"/>
</dbReference>
<organism evidence="3 4">
    <name type="scientific">Corynebacterium urogenitale</name>
    <dbReference type="NCBI Taxonomy" id="2487892"/>
    <lineage>
        <taxon>Bacteria</taxon>
        <taxon>Bacillati</taxon>
        <taxon>Actinomycetota</taxon>
        <taxon>Actinomycetes</taxon>
        <taxon>Mycobacteriales</taxon>
        <taxon>Corynebacteriaceae</taxon>
        <taxon>Corynebacterium</taxon>
    </lineage>
</organism>
<sequence>MGFGKAAVAVVGTGSLAYAALNHFVFTEDDPQVENTATILRVIDGDTVEVDKGDGVGTRVRLLNVDTPEIGRNGEPSECLAEDAKSFLEETLPPGTEVRLEHDAEIHDPYDRELAGIFKGDLLVNEAITARGLADAKIFNGNDRFYPQVKAAADSAKSKSLGVFDVPVDCLIRNPEARQDFQNAQRAAQQSGAADGAVTVSAVNIAGKFLDDLPEIRSSLKAAVSTHLLSDFYTSREPERLNIEVDRIEGDLDELERDYKRLLKDYKDEKDNDVPELKEPPEPGSTSDLDALFNDLESPSDDSAYVPAPAPVPRPAPQPQPQPAPAPTAGGGGGYDGYTGCRAYGGNYAMTNTDDKGRPYAKIDCVTKAQIG</sequence>
<dbReference type="SMART" id="SM00318">
    <property type="entry name" value="SNc"/>
    <property type="match status" value="1"/>
</dbReference>
<evidence type="ECO:0000313" key="3">
    <source>
        <dbReference type="EMBL" id="QFQ02837.1"/>
    </source>
</evidence>
<name>A0A5J6ZBC3_9CORY</name>
<evidence type="ECO:0000259" key="2">
    <source>
        <dbReference type="PROSITE" id="PS50830"/>
    </source>
</evidence>
<dbReference type="KEGG" id="cuo:CUROG_07420"/>
<dbReference type="Gene3D" id="2.40.50.90">
    <property type="match status" value="1"/>
</dbReference>
<gene>
    <name evidence="3" type="primary">nucH</name>
    <name evidence="3" type="ORF">CUROG_07420</name>
</gene>
<dbReference type="Pfam" id="PF00565">
    <property type="entry name" value="SNase"/>
    <property type="match status" value="1"/>
</dbReference>
<dbReference type="InterPro" id="IPR035437">
    <property type="entry name" value="SNase_OB-fold_sf"/>
</dbReference>
<dbReference type="EC" id="3.1.31.1" evidence="3"/>
<dbReference type="Proteomes" id="UP000326711">
    <property type="component" value="Chromosome"/>
</dbReference>
<dbReference type="EMBL" id="CP045032">
    <property type="protein sequence ID" value="QFQ02837.1"/>
    <property type="molecule type" value="Genomic_DNA"/>
</dbReference>
<dbReference type="PROSITE" id="PS50830">
    <property type="entry name" value="TNASE_3"/>
    <property type="match status" value="1"/>
</dbReference>
<evidence type="ECO:0000313" key="4">
    <source>
        <dbReference type="Proteomes" id="UP000326711"/>
    </source>
</evidence>
<feature type="region of interest" description="Disordered" evidence="1">
    <location>
        <begin position="266"/>
        <end position="338"/>
    </location>
</feature>
<feature type="compositionally biased region" description="Basic and acidic residues" evidence="1">
    <location>
        <begin position="266"/>
        <end position="281"/>
    </location>
</feature>
<feature type="compositionally biased region" description="Pro residues" evidence="1">
    <location>
        <begin position="308"/>
        <end position="326"/>
    </location>
</feature>
<dbReference type="InterPro" id="IPR016071">
    <property type="entry name" value="Staphylococal_nuclease_OB-fold"/>
</dbReference>
<keyword evidence="4" id="KW-1185">Reference proteome</keyword>
<proteinExistence type="predicted"/>
<dbReference type="AlphaFoldDB" id="A0A5J6ZBC3"/>